<evidence type="ECO:0000313" key="2">
    <source>
        <dbReference type="EMBL" id="GAP90557.1"/>
    </source>
</evidence>
<dbReference type="AlphaFoldDB" id="A0A1W2TQ49"/>
<proteinExistence type="predicted"/>
<dbReference type="Pfam" id="PF00378">
    <property type="entry name" value="ECH_1"/>
    <property type="match status" value="1"/>
</dbReference>
<keyword evidence="2" id="KW-0413">Isomerase</keyword>
<evidence type="ECO:0000313" key="3">
    <source>
        <dbReference type="Proteomes" id="UP000054516"/>
    </source>
</evidence>
<accession>A0A1W2TQ49</accession>
<name>A0A1W2TQ49_ROSNE</name>
<dbReference type="STRING" id="77044.A0A1W2TQ49"/>
<dbReference type="OrthoDB" id="1696280at2759"/>
<dbReference type="Proteomes" id="UP000054516">
    <property type="component" value="Unassembled WGS sequence"/>
</dbReference>
<keyword evidence="3" id="KW-1185">Reference proteome</keyword>
<dbReference type="PANTHER" id="PTHR11941:SF75">
    <property type="entry name" value="ENOYL-COA HYDRATASE_ISOMERASE FAMILY PROTEIN"/>
    <property type="match status" value="1"/>
</dbReference>
<dbReference type="InterPro" id="IPR001753">
    <property type="entry name" value="Enoyl-CoA_hydra/iso"/>
</dbReference>
<dbReference type="PANTHER" id="PTHR11941">
    <property type="entry name" value="ENOYL-COA HYDRATASE-RELATED"/>
    <property type="match status" value="1"/>
</dbReference>
<dbReference type="EMBL" id="DF977495">
    <property type="protein sequence ID" value="GAP90557.1"/>
    <property type="molecule type" value="Genomic_DNA"/>
</dbReference>
<reference evidence="2" key="1">
    <citation type="submission" date="2016-03" db="EMBL/GenBank/DDBJ databases">
        <title>Draft genome sequence of Rosellinia necatrix.</title>
        <authorList>
            <person name="Kanematsu S."/>
        </authorList>
    </citation>
    <scope>NUCLEOTIDE SEQUENCE [LARGE SCALE GENOMIC DNA]</scope>
    <source>
        <strain evidence="2">W97</strain>
    </source>
</reference>
<dbReference type="GO" id="GO:0006635">
    <property type="term" value="P:fatty acid beta-oxidation"/>
    <property type="evidence" value="ECO:0007669"/>
    <property type="project" value="TreeGrafter"/>
</dbReference>
<sequence length="276" mass="29949">MALTELFSVPIPAEASHPGGSIVCTTPAPKVYLLTFTSPSDNRLTPSFCRAMLTALDVVELEHERGVVVTTSGIGKFYSNGLDLGLAMSTPAFWEDSLYPLYRRLLTYPMPTVALVNGHAFAGGIMLAMHHDYRVFTGSGRGFICVNELEFGAPLPPPLSSIFRLKVSPPVYRTLVLEARRFDAKASLDAGLVDAVGDLDAALGLIRDRNLVVKGTKGSYGLLKEEMYKESVALLDVTGPNAAGQFSRPASGDRRTADAKERVRQWKESQSQKAKL</sequence>
<feature type="compositionally biased region" description="Basic and acidic residues" evidence="1">
    <location>
        <begin position="251"/>
        <end position="267"/>
    </location>
</feature>
<dbReference type="OMA" id="SIVCTNP"/>
<feature type="region of interest" description="Disordered" evidence="1">
    <location>
        <begin position="243"/>
        <end position="276"/>
    </location>
</feature>
<dbReference type="CDD" id="cd06558">
    <property type="entry name" value="crotonase-like"/>
    <property type="match status" value="1"/>
</dbReference>
<dbReference type="GO" id="GO:0005777">
    <property type="term" value="C:peroxisome"/>
    <property type="evidence" value="ECO:0007669"/>
    <property type="project" value="TreeGrafter"/>
</dbReference>
<dbReference type="SUPFAM" id="SSF52096">
    <property type="entry name" value="ClpP/crotonase"/>
    <property type="match status" value="1"/>
</dbReference>
<evidence type="ECO:0000256" key="1">
    <source>
        <dbReference type="SAM" id="MobiDB-lite"/>
    </source>
</evidence>
<dbReference type="Gene3D" id="3.90.226.10">
    <property type="entry name" value="2-enoyl-CoA Hydratase, Chain A, domain 1"/>
    <property type="match status" value="1"/>
</dbReference>
<organism evidence="2">
    <name type="scientific">Rosellinia necatrix</name>
    <name type="common">White root-rot fungus</name>
    <dbReference type="NCBI Taxonomy" id="77044"/>
    <lineage>
        <taxon>Eukaryota</taxon>
        <taxon>Fungi</taxon>
        <taxon>Dikarya</taxon>
        <taxon>Ascomycota</taxon>
        <taxon>Pezizomycotina</taxon>
        <taxon>Sordariomycetes</taxon>
        <taxon>Xylariomycetidae</taxon>
        <taxon>Xylariales</taxon>
        <taxon>Xylariaceae</taxon>
        <taxon>Rosellinia</taxon>
    </lineage>
</organism>
<gene>
    <name evidence="2" type="ORF">SAMD00023353_5000460</name>
</gene>
<dbReference type="InterPro" id="IPR029045">
    <property type="entry name" value="ClpP/crotonase-like_dom_sf"/>
</dbReference>
<dbReference type="GO" id="GO:0004165">
    <property type="term" value="F:delta(3)-delta(2)-enoyl-CoA isomerase activity"/>
    <property type="evidence" value="ECO:0007669"/>
    <property type="project" value="TreeGrafter"/>
</dbReference>
<protein>
    <submittedName>
        <fullName evidence="2">Putative enoyl-hydratase isomerase family protein</fullName>
    </submittedName>
</protein>